<organism evidence="4 5">
    <name type="scientific">Candidatus Faeciplasma pullistercoris</name>
    <dbReference type="NCBI Taxonomy" id="2840800"/>
    <lineage>
        <taxon>Bacteria</taxon>
        <taxon>Bacillati</taxon>
        <taxon>Bacillota</taxon>
        <taxon>Clostridia</taxon>
        <taxon>Eubacteriales</taxon>
        <taxon>Oscillospiraceae</taxon>
        <taxon>Oscillospiraceae incertae sedis</taxon>
        <taxon>Candidatus Faeciplasma</taxon>
    </lineage>
</organism>
<feature type="domain" description="NodB homology" evidence="3">
    <location>
        <begin position="12"/>
        <end position="140"/>
    </location>
</feature>
<dbReference type="Proteomes" id="UP000824136">
    <property type="component" value="Unassembled WGS sequence"/>
</dbReference>
<name>A0A9D1GS99_9FIRM</name>
<dbReference type="PANTHER" id="PTHR34216">
    <property type="match status" value="1"/>
</dbReference>
<dbReference type="Pfam" id="PF01522">
    <property type="entry name" value="Polysacc_deac_1"/>
    <property type="match status" value="1"/>
</dbReference>
<dbReference type="PANTHER" id="PTHR34216:SF3">
    <property type="entry name" value="POLY-BETA-1,6-N-ACETYL-D-GLUCOSAMINE N-DEACETYLASE"/>
    <property type="match status" value="1"/>
</dbReference>
<dbReference type="InterPro" id="IPR051398">
    <property type="entry name" value="Polysacch_Deacetylase"/>
</dbReference>
<dbReference type="SUPFAM" id="SSF88713">
    <property type="entry name" value="Glycoside hydrolase/deacetylase"/>
    <property type="match status" value="1"/>
</dbReference>
<evidence type="ECO:0000259" key="3">
    <source>
        <dbReference type="Pfam" id="PF01522"/>
    </source>
</evidence>
<dbReference type="Gene3D" id="3.20.20.370">
    <property type="entry name" value="Glycoside hydrolase/deacetylase"/>
    <property type="match status" value="1"/>
</dbReference>
<dbReference type="EMBL" id="DVLL01000005">
    <property type="protein sequence ID" value="HIT58301.1"/>
    <property type="molecule type" value="Genomic_DNA"/>
</dbReference>
<sequence length="280" mass="32285">MLKMRFPGGLRKAFTLSYDDANYDDMRLMELMDEYGVKGTFNVSSGIYRDEGTEPDGGWPRLTRSEAEKSYITHGVEIAVHGLEHRNFTQLTEAELNYEIAADRASLELQYGRVVRGAAYPYGSYNDASVEALKRNGIKYCRTVETREDFAMPEDWLRLKATCHHNHGGIMELAKKFLAEDSDEPRMFYLWGHTAEFRRDGNWDVVEGILKFMSSHSDKIWFAANIDICEYHLAYKALEYSTSPQSRMVYNPTAKEIWLCERSWSGEKLFSVKPGETVKF</sequence>
<dbReference type="GO" id="GO:0005975">
    <property type="term" value="P:carbohydrate metabolic process"/>
    <property type="evidence" value="ECO:0007669"/>
    <property type="project" value="InterPro"/>
</dbReference>
<reference evidence="4" key="1">
    <citation type="submission" date="2020-10" db="EMBL/GenBank/DDBJ databases">
        <authorList>
            <person name="Gilroy R."/>
        </authorList>
    </citation>
    <scope>NUCLEOTIDE SEQUENCE</scope>
    <source>
        <strain evidence="4">CHK33-4379</strain>
    </source>
</reference>
<dbReference type="GO" id="GO:0016810">
    <property type="term" value="F:hydrolase activity, acting on carbon-nitrogen (but not peptide) bonds"/>
    <property type="evidence" value="ECO:0007669"/>
    <property type="project" value="InterPro"/>
</dbReference>
<gene>
    <name evidence="4" type="ORF">IAC39_01050</name>
</gene>
<proteinExistence type="predicted"/>
<dbReference type="InterPro" id="IPR002509">
    <property type="entry name" value="NODB_dom"/>
</dbReference>
<keyword evidence="2" id="KW-0732">Signal</keyword>
<comment type="caution">
    <text evidence="4">The sequence shown here is derived from an EMBL/GenBank/DDBJ whole genome shotgun (WGS) entry which is preliminary data.</text>
</comment>
<comment type="subcellular location">
    <subcellularLocation>
        <location evidence="1">Secreted</location>
    </subcellularLocation>
</comment>
<evidence type="ECO:0000256" key="1">
    <source>
        <dbReference type="ARBA" id="ARBA00004613"/>
    </source>
</evidence>
<evidence type="ECO:0000256" key="2">
    <source>
        <dbReference type="ARBA" id="ARBA00022729"/>
    </source>
</evidence>
<accession>A0A9D1GS99</accession>
<protein>
    <submittedName>
        <fullName evidence="4">Polysaccharide deacetylase family protein</fullName>
    </submittedName>
</protein>
<dbReference type="AlphaFoldDB" id="A0A9D1GS99"/>
<dbReference type="GO" id="GO:0005576">
    <property type="term" value="C:extracellular region"/>
    <property type="evidence" value="ECO:0007669"/>
    <property type="project" value="UniProtKB-SubCell"/>
</dbReference>
<dbReference type="InterPro" id="IPR011330">
    <property type="entry name" value="Glyco_hydro/deAcase_b/a-brl"/>
</dbReference>
<dbReference type="CDD" id="cd10967">
    <property type="entry name" value="CE4_GLA_like_6s"/>
    <property type="match status" value="1"/>
</dbReference>
<reference evidence="4" key="2">
    <citation type="journal article" date="2021" name="PeerJ">
        <title>Extensive microbial diversity within the chicken gut microbiome revealed by metagenomics and culture.</title>
        <authorList>
            <person name="Gilroy R."/>
            <person name="Ravi A."/>
            <person name="Getino M."/>
            <person name="Pursley I."/>
            <person name="Horton D.L."/>
            <person name="Alikhan N.F."/>
            <person name="Baker D."/>
            <person name="Gharbi K."/>
            <person name="Hall N."/>
            <person name="Watson M."/>
            <person name="Adriaenssens E.M."/>
            <person name="Foster-Nyarko E."/>
            <person name="Jarju S."/>
            <person name="Secka A."/>
            <person name="Antonio M."/>
            <person name="Oren A."/>
            <person name="Chaudhuri R.R."/>
            <person name="La Ragione R."/>
            <person name="Hildebrand F."/>
            <person name="Pallen M.J."/>
        </authorList>
    </citation>
    <scope>NUCLEOTIDE SEQUENCE</scope>
    <source>
        <strain evidence="4">CHK33-4379</strain>
    </source>
</reference>
<evidence type="ECO:0000313" key="5">
    <source>
        <dbReference type="Proteomes" id="UP000824136"/>
    </source>
</evidence>
<evidence type="ECO:0000313" key="4">
    <source>
        <dbReference type="EMBL" id="HIT58301.1"/>
    </source>
</evidence>